<evidence type="ECO:0000313" key="13">
    <source>
        <dbReference type="Proteomes" id="UP000230066"/>
    </source>
</evidence>
<dbReference type="InterPro" id="IPR029412">
    <property type="entry name" value="CEP19"/>
</dbReference>
<evidence type="ECO:0000256" key="1">
    <source>
        <dbReference type="ARBA" id="ARBA00004114"/>
    </source>
</evidence>
<dbReference type="GO" id="GO:0097712">
    <property type="term" value="P:vesicle targeting, trans-Golgi to periciliary membrane compartment"/>
    <property type="evidence" value="ECO:0007669"/>
    <property type="project" value="TreeGrafter"/>
</dbReference>
<dbReference type="GO" id="GO:0036064">
    <property type="term" value="C:ciliary basal body"/>
    <property type="evidence" value="ECO:0007669"/>
    <property type="project" value="TreeGrafter"/>
</dbReference>
<dbReference type="AlphaFoldDB" id="A0A4E0R908"/>
<sequence>MDTANLGSWLVVRRCGVKKDPASFVVVYHEGLKTRKHTVDLRSLVGFPINEQYSSMLEHERHSKLVSVIPKRQVLRMLAILKDLRNNISLEESIQRADNLDRLSSTEDLNKATDEELERKKAVMDESFRLNQISPSNPDFIYDKRVDFPQGGMETCNWDSDDDDDDDEI</sequence>
<accession>A0A4E0R908</accession>
<evidence type="ECO:0000256" key="7">
    <source>
        <dbReference type="ARBA" id="ARBA00022794"/>
    </source>
</evidence>
<name>A0A4E0R908_FASHE</name>
<keyword evidence="8" id="KW-0969">Cilium</keyword>
<keyword evidence="10" id="KW-0966">Cell projection</keyword>
<dbReference type="GO" id="GO:0000922">
    <property type="term" value="C:spindle pole"/>
    <property type="evidence" value="ECO:0007669"/>
    <property type="project" value="TreeGrafter"/>
</dbReference>
<keyword evidence="7" id="KW-0970">Cilium biogenesis/degradation</keyword>
<comment type="similarity">
    <text evidence="4">Belongs to the CEP19 family.</text>
</comment>
<reference evidence="12" key="1">
    <citation type="submission" date="2019-03" db="EMBL/GenBank/DDBJ databases">
        <title>Improved annotation for the trematode Fasciola hepatica.</title>
        <authorList>
            <person name="Choi Y.-J."/>
            <person name="Martin J."/>
            <person name="Mitreva M."/>
        </authorList>
    </citation>
    <scope>NUCLEOTIDE SEQUENCE [LARGE SCALE GENOMIC DNA]</scope>
</reference>
<evidence type="ECO:0000256" key="8">
    <source>
        <dbReference type="ARBA" id="ARBA00023069"/>
    </source>
</evidence>
<protein>
    <recommendedName>
        <fullName evidence="5">Centrosomal protein of 19 kDa</fullName>
    </recommendedName>
</protein>
<evidence type="ECO:0000256" key="6">
    <source>
        <dbReference type="ARBA" id="ARBA00022490"/>
    </source>
</evidence>
<comment type="subcellular location">
    <subcellularLocation>
        <location evidence="2">Cytoplasm</location>
        <location evidence="2">Cytoskeleton</location>
        <location evidence="2">Cilium basal body</location>
    </subcellularLocation>
    <subcellularLocation>
        <location evidence="1">Cytoplasm</location>
        <location evidence="1">Cytoskeleton</location>
        <location evidence="1">Microtubule organizing center</location>
        <location evidence="1">Centrosome</location>
        <location evidence="1">Centriole</location>
    </subcellularLocation>
    <subcellularLocation>
        <location evidence="3">Cytoplasm</location>
        <location evidence="3">Cytoskeleton</location>
        <location evidence="3">Spindle</location>
    </subcellularLocation>
</comment>
<evidence type="ECO:0000256" key="10">
    <source>
        <dbReference type="ARBA" id="ARBA00023273"/>
    </source>
</evidence>
<proteinExistence type="inferred from homology"/>
<feature type="region of interest" description="Disordered" evidence="11">
    <location>
        <begin position="150"/>
        <end position="169"/>
    </location>
</feature>
<organism evidence="12 13">
    <name type="scientific">Fasciola hepatica</name>
    <name type="common">Liver fluke</name>
    <dbReference type="NCBI Taxonomy" id="6192"/>
    <lineage>
        <taxon>Eukaryota</taxon>
        <taxon>Metazoa</taxon>
        <taxon>Spiralia</taxon>
        <taxon>Lophotrochozoa</taxon>
        <taxon>Platyhelminthes</taxon>
        <taxon>Trematoda</taxon>
        <taxon>Digenea</taxon>
        <taxon>Plagiorchiida</taxon>
        <taxon>Echinostomata</taxon>
        <taxon>Echinostomatoidea</taxon>
        <taxon>Fasciolidae</taxon>
        <taxon>Fasciola</taxon>
    </lineage>
</organism>
<dbReference type="EMBL" id="JXXN02002817">
    <property type="protein sequence ID" value="THD22351.1"/>
    <property type="molecule type" value="Genomic_DNA"/>
</dbReference>
<evidence type="ECO:0000256" key="4">
    <source>
        <dbReference type="ARBA" id="ARBA00009371"/>
    </source>
</evidence>
<evidence type="ECO:0000256" key="5">
    <source>
        <dbReference type="ARBA" id="ARBA00022015"/>
    </source>
</evidence>
<evidence type="ECO:0000313" key="12">
    <source>
        <dbReference type="EMBL" id="THD22351.1"/>
    </source>
</evidence>
<keyword evidence="6" id="KW-0963">Cytoplasm</keyword>
<evidence type="ECO:0000256" key="9">
    <source>
        <dbReference type="ARBA" id="ARBA00023212"/>
    </source>
</evidence>
<dbReference type="PANTHER" id="PTHR31539:SF1">
    <property type="entry name" value="CENTROSOMAL PROTEIN OF 19 KDA"/>
    <property type="match status" value="1"/>
</dbReference>
<dbReference type="GO" id="GO:0034454">
    <property type="term" value="P:microtubule anchoring at centrosome"/>
    <property type="evidence" value="ECO:0007669"/>
    <property type="project" value="TreeGrafter"/>
</dbReference>
<dbReference type="GO" id="GO:0005814">
    <property type="term" value="C:centriole"/>
    <property type="evidence" value="ECO:0007669"/>
    <property type="project" value="UniProtKB-SubCell"/>
</dbReference>
<dbReference type="PANTHER" id="PTHR31539">
    <property type="entry name" value="CENTROSOMAL PROTEIN OF 19K CEP19"/>
    <property type="match status" value="1"/>
</dbReference>
<evidence type="ECO:0000256" key="11">
    <source>
        <dbReference type="SAM" id="MobiDB-lite"/>
    </source>
</evidence>
<dbReference type="Pfam" id="PF14933">
    <property type="entry name" value="CEP19"/>
    <property type="match status" value="1"/>
</dbReference>
<comment type="caution">
    <text evidence="12">The sequence shown here is derived from an EMBL/GenBank/DDBJ whole genome shotgun (WGS) entry which is preliminary data.</text>
</comment>
<feature type="compositionally biased region" description="Acidic residues" evidence="11">
    <location>
        <begin position="159"/>
        <end position="169"/>
    </location>
</feature>
<keyword evidence="13" id="KW-1185">Reference proteome</keyword>
<dbReference type="Proteomes" id="UP000230066">
    <property type="component" value="Unassembled WGS sequence"/>
</dbReference>
<evidence type="ECO:0000256" key="3">
    <source>
        <dbReference type="ARBA" id="ARBA00004186"/>
    </source>
</evidence>
<keyword evidence="9" id="KW-0206">Cytoskeleton</keyword>
<gene>
    <name evidence="12" type="ORF">D915_006449</name>
</gene>
<evidence type="ECO:0000256" key="2">
    <source>
        <dbReference type="ARBA" id="ARBA00004120"/>
    </source>
</evidence>